<dbReference type="Proteomes" id="UP000254924">
    <property type="component" value="Unassembled WGS sequence"/>
</dbReference>
<dbReference type="GO" id="GO:0016787">
    <property type="term" value="F:hydrolase activity"/>
    <property type="evidence" value="ECO:0007669"/>
    <property type="project" value="UniProtKB-KW"/>
</dbReference>
<keyword evidence="1" id="KW-0378">Hydrolase</keyword>
<organism evidence="1 2">
    <name type="scientific">Streptococcus hyointestinalis</name>
    <dbReference type="NCBI Taxonomy" id="1337"/>
    <lineage>
        <taxon>Bacteria</taxon>
        <taxon>Bacillati</taxon>
        <taxon>Bacillota</taxon>
        <taxon>Bacilli</taxon>
        <taxon>Lactobacillales</taxon>
        <taxon>Streptococcaceae</taxon>
        <taxon>Streptococcus</taxon>
    </lineage>
</organism>
<name>A0A380K3C7_9STRE</name>
<proteinExistence type="predicted"/>
<sequence>MAFRGDYFVLRSAAFEKRIKRCTCFDIFYSGNDALQLQIRPPEYLFLRMALFLKQKKFINWVITYRAQNNVDLKWMLQHGLDITREKNGYDFIKNIAHHHLRSTLPLVTQECLLLAGSKDRYVPQKRLEENTAFLTSRSLNVAHNKK</sequence>
<reference evidence="1 2" key="1">
    <citation type="submission" date="2018-06" db="EMBL/GenBank/DDBJ databases">
        <authorList>
            <consortium name="Pathogen Informatics"/>
            <person name="Doyle S."/>
        </authorList>
    </citation>
    <scope>NUCLEOTIDE SEQUENCE [LARGE SCALE GENOMIC DNA]</scope>
    <source>
        <strain evidence="1 2">NCTC12224</strain>
    </source>
</reference>
<accession>A0A380K3C7</accession>
<evidence type="ECO:0000313" key="2">
    <source>
        <dbReference type="Proteomes" id="UP000254924"/>
    </source>
</evidence>
<dbReference type="AlphaFoldDB" id="A0A380K3C7"/>
<keyword evidence="2" id="KW-1185">Reference proteome</keyword>
<gene>
    <name evidence="1" type="ORF">NCTC12224_00373</name>
</gene>
<dbReference type="SUPFAM" id="SSF53474">
    <property type="entry name" value="alpha/beta-Hydrolases"/>
    <property type="match status" value="1"/>
</dbReference>
<dbReference type="EMBL" id="UHFN01000007">
    <property type="protein sequence ID" value="SUN59462.1"/>
    <property type="molecule type" value="Genomic_DNA"/>
</dbReference>
<evidence type="ECO:0000313" key="1">
    <source>
        <dbReference type="EMBL" id="SUN59462.1"/>
    </source>
</evidence>
<dbReference type="Gene3D" id="3.40.50.1820">
    <property type="entry name" value="alpha/beta hydrolase"/>
    <property type="match status" value="1"/>
</dbReference>
<dbReference type="InterPro" id="IPR029058">
    <property type="entry name" value="AB_hydrolase_fold"/>
</dbReference>
<protein>
    <submittedName>
        <fullName evidence="1">Alpha/beta fold family hydrolase</fullName>
    </submittedName>
</protein>